<dbReference type="InterPro" id="IPR024516">
    <property type="entry name" value="Mce_C"/>
</dbReference>
<proteinExistence type="predicted"/>
<dbReference type="InterPro" id="IPR005693">
    <property type="entry name" value="Mce"/>
</dbReference>
<dbReference type="GO" id="GO:0005576">
    <property type="term" value="C:extracellular region"/>
    <property type="evidence" value="ECO:0007669"/>
    <property type="project" value="TreeGrafter"/>
</dbReference>
<evidence type="ECO:0000313" key="5">
    <source>
        <dbReference type="EMBL" id="MCV7169383.1"/>
    </source>
</evidence>
<evidence type="ECO:0000256" key="1">
    <source>
        <dbReference type="SAM" id="MobiDB-lite"/>
    </source>
</evidence>
<comment type="caution">
    <text evidence="5">The sequence shown here is derived from an EMBL/GenBank/DDBJ whole genome shotgun (WGS) entry which is preliminary data.</text>
</comment>
<organism evidence="5 6">
    <name type="scientific">[Mycobacterium] manitobense</name>
    <dbReference type="NCBI Taxonomy" id="190147"/>
    <lineage>
        <taxon>Bacteria</taxon>
        <taxon>Bacillati</taxon>
        <taxon>Actinomycetota</taxon>
        <taxon>Actinomycetes</taxon>
        <taxon>Mycobacteriales</taxon>
        <taxon>Mycobacteriaceae</taxon>
        <taxon>Mycolicibacterium</taxon>
    </lineage>
</organism>
<keyword evidence="2" id="KW-0472">Membrane</keyword>
<evidence type="ECO:0000259" key="4">
    <source>
        <dbReference type="Pfam" id="PF11887"/>
    </source>
</evidence>
<reference evidence="5" key="2">
    <citation type="journal article" date="2022" name="BMC Genomics">
        <title>Comparative genome analysis of mycobacteria focusing on tRNA and non-coding RNA.</title>
        <authorList>
            <person name="Behra P.R.K."/>
            <person name="Pettersson B.M.F."/>
            <person name="Ramesh M."/>
            <person name="Das S."/>
            <person name="Dasgupta S."/>
            <person name="Kirsebom L.A."/>
        </authorList>
    </citation>
    <scope>NUCLEOTIDE SEQUENCE</scope>
    <source>
        <strain evidence="5">DSM 44615</strain>
    </source>
</reference>
<feature type="domain" description="Mammalian cell entry C-terminal" evidence="4">
    <location>
        <begin position="123"/>
        <end position="304"/>
    </location>
</feature>
<keyword evidence="2" id="KW-0812">Transmembrane</keyword>
<feature type="compositionally biased region" description="Pro residues" evidence="1">
    <location>
        <begin position="451"/>
        <end position="464"/>
    </location>
</feature>
<keyword evidence="2" id="KW-1133">Transmembrane helix</keyword>
<dbReference type="RefSeq" id="WP_264011574.1">
    <property type="nucleotide sequence ID" value="NZ_JACKSJ010000043.1"/>
</dbReference>
<dbReference type="InterPro" id="IPR003399">
    <property type="entry name" value="Mce/MlaD"/>
</dbReference>
<dbReference type="Pfam" id="PF11887">
    <property type="entry name" value="Mce4_CUP1"/>
    <property type="match status" value="1"/>
</dbReference>
<feature type="transmembrane region" description="Helical" evidence="2">
    <location>
        <begin position="6"/>
        <end position="29"/>
    </location>
</feature>
<sequence>MLSRFVRIQLVIFTIASVVGVSVMLVNYLQLPTMLGIGRMSVTVELPNSGGLYRFANVTYRGVQVGKVSAVLLDPGPPTHTKAQLTLNSSVKIPADLTAEVHSISAIGEQYVDLVPHTDAPPYLREGSVVAMTDTTVPQQVGPLLDQTSALLSSIPKEKLNALLDETFTGLNGAGFDLGSLADSTSRLTGDLNTVADRTQALIDDSAPLLDAQDASTDALRTWSRSLAGVTTQLVDNDPHIRALLSQGPAAADEISALLSQMKPTLPVLLANLTTIGQIAVTYNPSLEQVLVLLPPFVSTIQAAMPRNNATGIPTGGEFAITAGDPNPCTVGFLPPSQWRSPADLSDIDTPDGLYCKLPQDSPTTVRGARNYPCIAHPGKRAPTVQLCNDPNGFQPLSARPHILGPYPFDPNLIAQGIPPDSRVSRDDNIFGPTTGTPPPPGSVPADTPAGVPPPPQLPPPPEMAPGTAPTVAPSAYQPGQQPPGFAVAQYNPRTGNYLGTDGALYTQADLSGAPTPSTWTDLLPH</sequence>
<protein>
    <submittedName>
        <fullName evidence="5">MCE family protein</fullName>
    </submittedName>
</protein>
<dbReference type="PANTHER" id="PTHR33371">
    <property type="entry name" value="INTERMEMBRANE PHOSPHOLIPID TRANSPORT SYSTEM BINDING PROTEIN MLAD-RELATED"/>
    <property type="match status" value="1"/>
</dbReference>
<dbReference type="NCBIfam" id="TIGR00996">
    <property type="entry name" value="Mtu_fam_mce"/>
    <property type="match status" value="1"/>
</dbReference>
<evidence type="ECO:0000256" key="2">
    <source>
        <dbReference type="SAM" id="Phobius"/>
    </source>
</evidence>
<name>A0A9X3BT92_9MYCO</name>
<dbReference type="PANTHER" id="PTHR33371:SF16">
    <property type="entry name" value="MCE-FAMILY PROTEIN MCE3F"/>
    <property type="match status" value="1"/>
</dbReference>
<reference evidence="5" key="1">
    <citation type="submission" date="2020-07" db="EMBL/GenBank/DDBJ databases">
        <authorList>
            <person name="Pettersson B.M.F."/>
            <person name="Behra P.R.K."/>
            <person name="Ramesh M."/>
            <person name="Das S."/>
            <person name="Dasgupta S."/>
            <person name="Kirsebom L.A."/>
        </authorList>
    </citation>
    <scope>NUCLEOTIDE SEQUENCE</scope>
    <source>
        <strain evidence="5">DSM 44615</strain>
    </source>
</reference>
<dbReference type="AlphaFoldDB" id="A0A9X3BT92"/>
<keyword evidence="6" id="KW-1185">Reference proteome</keyword>
<evidence type="ECO:0000259" key="3">
    <source>
        <dbReference type="Pfam" id="PF02470"/>
    </source>
</evidence>
<dbReference type="Proteomes" id="UP001140293">
    <property type="component" value="Unassembled WGS sequence"/>
</dbReference>
<dbReference type="InterPro" id="IPR052336">
    <property type="entry name" value="MlaD_Phospholipid_Transporter"/>
</dbReference>
<feature type="region of interest" description="Disordered" evidence="1">
    <location>
        <begin position="408"/>
        <end position="496"/>
    </location>
</feature>
<dbReference type="Pfam" id="PF02470">
    <property type="entry name" value="MlaD"/>
    <property type="match status" value="1"/>
</dbReference>
<feature type="domain" description="Mce/MlaD" evidence="3">
    <location>
        <begin position="41"/>
        <end position="116"/>
    </location>
</feature>
<gene>
    <name evidence="5" type="ORF">H7I41_05530</name>
</gene>
<evidence type="ECO:0000313" key="6">
    <source>
        <dbReference type="Proteomes" id="UP001140293"/>
    </source>
</evidence>
<dbReference type="EMBL" id="JACKSJ010000043">
    <property type="protein sequence ID" value="MCV7169383.1"/>
    <property type="molecule type" value="Genomic_DNA"/>
</dbReference>
<accession>A0A9X3BT92</accession>